<dbReference type="Pfam" id="PF14670">
    <property type="entry name" value="FXa_inhibition"/>
    <property type="match status" value="1"/>
</dbReference>
<dbReference type="SUPFAM" id="SSF57196">
    <property type="entry name" value="EGF/Laminin"/>
    <property type="match status" value="1"/>
</dbReference>
<dbReference type="PANTHER" id="PTHR24278">
    <property type="entry name" value="COAGULATION FACTOR"/>
    <property type="match status" value="1"/>
</dbReference>
<dbReference type="InterPro" id="IPR035972">
    <property type="entry name" value="GLA-like_dom_SF"/>
</dbReference>
<proteinExistence type="predicted"/>
<dbReference type="EMBL" id="JAIPUX010001880">
    <property type="protein sequence ID" value="KAH0623884.1"/>
    <property type="molecule type" value="Genomic_DNA"/>
</dbReference>
<keyword evidence="4" id="KW-1185">Reference proteome</keyword>
<reference evidence="3 4" key="1">
    <citation type="journal article" date="2022" name="Gigascience">
        <title>A chromosome-level genome assembly and annotation of the desert horned lizard, Phrynosoma platyrhinos, provides insight into chromosomal rearrangements among reptiles.</title>
        <authorList>
            <person name="Koochekian N."/>
            <person name="Ascanio A."/>
            <person name="Farleigh K."/>
            <person name="Card D.C."/>
            <person name="Schield D.R."/>
            <person name="Castoe T.A."/>
            <person name="Jezkova T."/>
        </authorList>
    </citation>
    <scope>NUCLEOTIDE SEQUENCE [LARGE SCALE GENOMIC DNA]</scope>
    <source>
        <strain evidence="3">NK-2021</strain>
    </source>
</reference>
<dbReference type="PROSITE" id="PS50998">
    <property type="entry name" value="GLA_2"/>
    <property type="match status" value="1"/>
</dbReference>
<dbReference type="InterPro" id="IPR000294">
    <property type="entry name" value="GLA_domain"/>
</dbReference>
<protein>
    <recommendedName>
        <fullName evidence="2">Gla domain-containing protein</fullName>
    </recommendedName>
</protein>
<dbReference type="SUPFAM" id="SSF57630">
    <property type="entry name" value="GLA-domain"/>
    <property type="match status" value="1"/>
</dbReference>
<dbReference type="PANTHER" id="PTHR24278:SF25">
    <property type="entry name" value="COAGULATION FACTOR IX"/>
    <property type="match status" value="1"/>
</dbReference>
<sequence>MGLALRFSSGIEKKVGSIVSSYCGFIVFRRKVEATQFLRIHKRANQFLEEFRPGDLERECIEEKCSFEEAKEIFKSQEKTTEFWFDYKASTKENLQSRVPSKMYTSNTEKVDCWYKNGGCSQYCQDTEQSLRVICSCALGYTLSEDGKRCMPSDRFPCGLVKKSTRSFEDESAEHNQTNAWDNLEVNETVAEETLARWNQTSAQVGLNQTMVQGGTRDEDVEEKWGSFTEGDLQTWLNYNSTSAEDGARVVGGTFCRPGDCPWQV</sequence>
<name>A0ABQ7T331_PHRPL</name>
<evidence type="ECO:0000256" key="1">
    <source>
        <dbReference type="ARBA" id="ARBA00023157"/>
    </source>
</evidence>
<dbReference type="Pfam" id="PF00594">
    <property type="entry name" value="Gla"/>
    <property type="match status" value="1"/>
</dbReference>
<evidence type="ECO:0000313" key="3">
    <source>
        <dbReference type="EMBL" id="KAH0623884.1"/>
    </source>
</evidence>
<dbReference type="InterPro" id="IPR050442">
    <property type="entry name" value="Peptidase_S1_coag_factors"/>
</dbReference>
<evidence type="ECO:0000313" key="4">
    <source>
        <dbReference type="Proteomes" id="UP000826234"/>
    </source>
</evidence>
<dbReference type="InterPro" id="IPR017857">
    <property type="entry name" value="Coagulation_fac-like_Gla_dom"/>
</dbReference>
<dbReference type="Gene3D" id="2.10.25.10">
    <property type="entry name" value="Laminin"/>
    <property type="match status" value="1"/>
</dbReference>
<evidence type="ECO:0000259" key="2">
    <source>
        <dbReference type="PROSITE" id="PS50998"/>
    </source>
</evidence>
<gene>
    <name evidence="3" type="ORF">JD844_007069</name>
</gene>
<accession>A0ABQ7T331</accession>
<feature type="domain" description="Gla" evidence="2">
    <location>
        <begin position="43"/>
        <end position="89"/>
    </location>
</feature>
<dbReference type="Proteomes" id="UP000826234">
    <property type="component" value="Unassembled WGS sequence"/>
</dbReference>
<dbReference type="PROSITE" id="PS00011">
    <property type="entry name" value="GLA_1"/>
    <property type="match status" value="1"/>
</dbReference>
<organism evidence="3 4">
    <name type="scientific">Phrynosoma platyrhinos</name>
    <name type="common">Desert horned lizard</name>
    <dbReference type="NCBI Taxonomy" id="52577"/>
    <lineage>
        <taxon>Eukaryota</taxon>
        <taxon>Metazoa</taxon>
        <taxon>Chordata</taxon>
        <taxon>Craniata</taxon>
        <taxon>Vertebrata</taxon>
        <taxon>Euteleostomi</taxon>
        <taxon>Lepidosauria</taxon>
        <taxon>Squamata</taxon>
        <taxon>Bifurcata</taxon>
        <taxon>Unidentata</taxon>
        <taxon>Episquamata</taxon>
        <taxon>Toxicofera</taxon>
        <taxon>Iguania</taxon>
        <taxon>Phrynosomatidae</taxon>
        <taxon>Phrynosomatinae</taxon>
        <taxon>Phrynosoma</taxon>
    </lineage>
</organism>
<keyword evidence="1" id="KW-1015">Disulfide bond</keyword>
<dbReference type="Gene3D" id="4.10.740.10">
    <property type="entry name" value="Coagulation Factor IX"/>
    <property type="match status" value="1"/>
</dbReference>
<comment type="caution">
    <text evidence="3">The sequence shown here is derived from an EMBL/GenBank/DDBJ whole genome shotgun (WGS) entry which is preliminary data.</text>
</comment>
<dbReference type="SMART" id="SM00069">
    <property type="entry name" value="GLA"/>
    <property type="match status" value="1"/>
</dbReference>
<dbReference type="PRINTS" id="PR00001">
    <property type="entry name" value="GLABLOOD"/>
</dbReference>